<keyword evidence="1" id="KW-1133">Transmembrane helix</keyword>
<evidence type="ECO:0000313" key="2">
    <source>
        <dbReference type="EMBL" id="EAN76665.1"/>
    </source>
</evidence>
<dbReference type="InParanoid" id="Q38EV5"/>
<dbReference type="EMBL" id="CM000207">
    <property type="protein sequence ID" value="EAN76665.1"/>
    <property type="molecule type" value="Genomic_DNA"/>
</dbReference>
<dbReference type="PaxDb" id="5691-EAN76665"/>
<dbReference type="GeneID" id="3660125"/>
<accession>Q38EV5</accession>
<feature type="transmembrane region" description="Helical" evidence="1">
    <location>
        <begin position="58"/>
        <end position="80"/>
    </location>
</feature>
<keyword evidence="1" id="KW-0472">Membrane</keyword>
<dbReference type="Proteomes" id="UP000008524">
    <property type="component" value="Chromosome 9"/>
</dbReference>
<organism evidence="2 3">
    <name type="scientific">Trypanosoma brucei brucei (strain 927/4 GUTat10.1)</name>
    <dbReference type="NCBI Taxonomy" id="185431"/>
    <lineage>
        <taxon>Eukaryota</taxon>
        <taxon>Discoba</taxon>
        <taxon>Euglenozoa</taxon>
        <taxon>Kinetoplastea</taxon>
        <taxon>Metakinetoplastina</taxon>
        <taxon>Trypanosomatida</taxon>
        <taxon>Trypanosomatidae</taxon>
        <taxon>Trypanosoma</taxon>
    </lineage>
</organism>
<feature type="transmembrane region" description="Helical" evidence="1">
    <location>
        <begin position="118"/>
        <end position="140"/>
    </location>
</feature>
<dbReference type="AlphaFoldDB" id="Q38EV5"/>
<keyword evidence="1" id="KW-0812">Transmembrane</keyword>
<keyword evidence="3" id="KW-1185">Reference proteome</keyword>
<dbReference type="RefSeq" id="XP_826995.1">
    <property type="nucleotide sequence ID" value="XM_821902.1"/>
</dbReference>
<dbReference type="KEGG" id="tbr:Tb09.160.4530"/>
<reference evidence="2 3" key="1">
    <citation type="journal article" date="2005" name="Science">
        <title>Comparative genomics of trypanosomatid parasitic protozoa.</title>
        <authorList>
            <person name="El-Sayed N.M."/>
            <person name="Myler P.J."/>
            <person name="Blandin G."/>
            <person name="Berriman M."/>
            <person name="Crabtree J."/>
            <person name="Aggarwal G."/>
            <person name="Caler E."/>
            <person name="Renauld H."/>
            <person name="Worthey E.A."/>
            <person name="Hertz-Fowler C."/>
            <person name="Ghedin E."/>
            <person name="Peacock C."/>
            <person name="Bartholomeu D.C."/>
            <person name="Haas B.J."/>
            <person name="Tran A.N."/>
            <person name="Wortman J.R."/>
            <person name="Alsmark U.C."/>
            <person name="Angiuoli S."/>
            <person name="Anupama A."/>
            <person name="Badger J."/>
            <person name="Bringaud F."/>
            <person name="Cadag E."/>
            <person name="Carlton J.M."/>
            <person name="Cerqueira G.C."/>
            <person name="Creasy T."/>
            <person name="Delcher A.L."/>
            <person name="Djikeng A."/>
            <person name="Embley T.M."/>
            <person name="Hauser C."/>
            <person name="Ivens A.C."/>
            <person name="Kummerfeld S.K."/>
            <person name="Pereira-Leal J.B."/>
            <person name="Nilsson D."/>
            <person name="Peterson J."/>
            <person name="Salzberg S.L."/>
            <person name="Shallom J."/>
            <person name="Silva J.C."/>
            <person name="Sundaram J."/>
            <person name="Westenberger S."/>
            <person name="White O."/>
            <person name="Melville S.E."/>
            <person name="Donelson J.E."/>
            <person name="Andersson B."/>
            <person name="Stuart K.D."/>
            <person name="Hall N."/>
        </authorList>
    </citation>
    <scope>NUCLEOTIDE SEQUENCE [LARGE SCALE GENOMIC DNA]</scope>
    <source>
        <strain evidence="2 3">927/4 GUTat10.1</strain>
    </source>
</reference>
<name>Q38EV5_TRYB2</name>
<proteinExistence type="predicted"/>
<evidence type="ECO:0000313" key="3">
    <source>
        <dbReference type="Proteomes" id="UP000008524"/>
    </source>
</evidence>
<sequence>MGCERKSLSCSYFKCVMSRLCAKFTSSTLRRGVTTTIQHAPTGLVAHIKFTQMCVTTLSALCSLSLFFFLSLNHFLLGFFLYFPAFALSFAPPSLPLLPLLLFCLISNPRHLRYVREGLFLFSVLLFCFFFSLPAFFFFLCIHTGAPSCTAAKLSCL</sequence>
<gene>
    <name evidence="2" type="ORF">Tb09.160.4530</name>
</gene>
<feature type="transmembrane region" description="Helical" evidence="1">
    <location>
        <begin position="86"/>
        <end position="106"/>
    </location>
</feature>
<protein>
    <submittedName>
        <fullName evidence="2">Uncharacterized protein</fullName>
    </submittedName>
</protein>
<evidence type="ECO:0000256" key="1">
    <source>
        <dbReference type="SAM" id="Phobius"/>
    </source>
</evidence>
<reference evidence="2 3" key="2">
    <citation type="journal article" date="2005" name="Science">
        <title>The genome of the African trypanosome Trypanosoma brucei.</title>
        <authorList>
            <person name="Berriman M."/>
            <person name="Ghedin E."/>
            <person name="Hertz-Fowler C."/>
            <person name="Blandin G."/>
            <person name="Renauld H."/>
            <person name="Bartholomeu D.C."/>
            <person name="Lennard N.J."/>
            <person name="Caler E."/>
            <person name="Hamlin N.E."/>
            <person name="Haas B."/>
            <person name="Bohme U."/>
            <person name="Hannick L."/>
            <person name="Aslett M.A."/>
            <person name="Shallom J."/>
            <person name="Marcello L."/>
            <person name="Hou L."/>
            <person name="Wickstead B."/>
            <person name="Alsmark U.C."/>
            <person name="Arrowsmith C."/>
            <person name="Atkin R.J."/>
            <person name="Barron A.J."/>
            <person name="Bringaud F."/>
            <person name="Brooks K."/>
            <person name="Carrington M."/>
            <person name="Cherevach I."/>
            <person name="Chillingworth T.J."/>
            <person name="Churcher C."/>
            <person name="Clark L.N."/>
            <person name="Corton C.H."/>
            <person name="Cronin A."/>
            <person name="Davies R.M."/>
            <person name="Doggett J."/>
            <person name="Djikeng A."/>
            <person name="Feldblyum T."/>
            <person name="Field M.C."/>
            <person name="Fraser A."/>
            <person name="Goodhead I."/>
            <person name="Hance Z."/>
            <person name="Harper D."/>
            <person name="Harris B.R."/>
            <person name="Hauser H."/>
            <person name="Hostetler J."/>
            <person name="Ivens A."/>
            <person name="Jagels K."/>
            <person name="Johnson D."/>
            <person name="Johnson J."/>
            <person name="Jones K."/>
            <person name="Kerhornou A.X."/>
            <person name="Koo H."/>
            <person name="Larke N."/>
            <person name="Landfear S."/>
            <person name="Larkin C."/>
            <person name="Leech V."/>
            <person name="Line A."/>
            <person name="Lord A."/>
            <person name="Macleod A."/>
            <person name="Mooney P.J."/>
            <person name="Moule S."/>
            <person name="Martin D.M."/>
            <person name="Morgan G.W."/>
            <person name="Mungall K."/>
            <person name="Norbertczak H."/>
            <person name="Ormond D."/>
            <person name="Pai G."/>
            <person name="Peacock C.S."/>
            <person name="Peterson J."/>
            <person name="Quail M.A."/>
            <person name="Rabbinowitsch E."/>
            <person name="Rajandream M.A."/>
            <person name="Reitter C."/>
            <person name="Salzberg S.L."/>
            <person name="Sanders M."/>
            <person name="Schobel S."/>
            <person name="Sharp S."/>
            <person name="Simmonds M."/>
            <person name="Simpson A.J."/>
            <person name="Tallon L."/>
            <person name="Turner C.M."/>
            <person name="Tait A."/>
            <person name="Tivey A.R."/>
            <person name="Van Aken S."/>
            <person name="Walker D."/>
            <person name="Wanless D."/>
            <person name="Wang S."/>
            <person name="White B."/>
            <person name="White O."/>
            <person name="Whitehead S."/>
            <person name="Woodward J."/>
            <person name="Wortman J."/>
            <person name="Adams M.D."/>
            <person name="Embley T.M."/>
            <person name="Gull K."/>
            <person name="Ullu E."/>
            <person name="Barry J.D."/>
            <person name="Fairlamb A.H."/>
            <person name="Opperdoes F."/>
            <person name="Barrell B.G."/>
            <person name="Donelson J.E."/>
            <person name="Hall N."/>
            <person name="Fraser C.M."/>
            <person name="Melville S.E."/>
            <person name="El-Sayed N.M."/>
        </authorList>
    </citation>
    <scope>NUCLEOTIDE SEQUENCE [LARGE SCALE GENOMIC DNA]</scope>
    <source>
        <strain evidence="2 3">927/4 GUTat10.1</strain>
    </source>
</reference>